<proteinExistence type="predicted"/>
<feature type="transmembrane region" description="Helical" evidence="6">
    <location>
        <begin position="25"/>
        <end position="45"/>
    </location>
</feature>
<gene>
    <name evidence="7" type="ORF">ISS99_03330</name>
</gene>
<dbReference type="PANTHER" id="PTHR30086">
    <property type="entry name" value="ARGININE EXPORTER PROTEIN ARGO"/>
    <property type="match status" value="1"/>
</dbReference>
<protein>
    <submittedName>
        <fullName evidence="7">Amino acid transporter</fullName>
    </submittedName>
</protein>
<dbReference type="PANTHER" id="PTHR30086:SF20">
    <property type="entry name" value="ARGININE EXPORTER PROTEIN ARGO-RELATED"/>
    <property type="match status" value="1"/>
</dbReference>
<accession>A0ABS2KCJ6</accession>
<dbReference type="Proteomes" id="UP001430193">
    <property type="component" value="Unassembled WGS sequence"/>
</dbReference>
<comment type="subcellular location">
    <subcellularLocation>
        <location evidence="1">Cell membrane</location>
        <topology evidence="1">Multi-pass membrane protein</topology>
    </subcellularLocation>
</comment>
<keyword evidence="3 6" id="KW-0812">Transmembrane</keyword>
<feature type="transmembrane region" description="Helical" evidence="6">
    <location>
        <begin position="167"/>
        <end position="191"/>
    </location>
</feature>
<keyword evidence="5 6" id="KW-0472">Membrane</keyword>
<evidence type="ECO:0000256" key="6">
    <source>
        <dbReference type="SAM" id="Phobius"/>
    </source>
</evidence>
<comment type="caution">
    <text evidence="7">The sequence shown here is derived from an EMBL/GenBank/DDBJ whole genome shotgun (WGS) entry which is preliminary data.</text>
</comment>
<feature type="transmembrane region" description="Helical" evidence="6">
    <location>
        <begin position="128"/>
        <end position="147"/>
    </location>
</feature>
<evidence type="ECO:0000313" key="8">
    <source>
        <dbReference type="Proteomes" id="UP001430193"/>
    </source>
</evidence>
<dbReference type="InterPro" id="IPR001123">
    <property type="entry name" value="LeuE-type"/>
</dbReference>
<organism evidence="7 8">
    <name type="scientific">Dyella mobilis</name>
    <dbReference type="NCBI Taxonomy" id="1849582"/>
    <lineage>
        <taxon>Bacteria</taxon>
        <taxon>Pseudomonadati</taxon>
        <taxon>Pseudomonadota</taxon>
        <taxon>Gammaproteobacteria</taxon>
        <taxon>Lysobacterales</taxon>
        <taxon>Rhodanobacteraceae</taxon>
        <taxon>Dyella</taxon>
    </lineage>
</organism>
<name>A0ABS2KCJ6_9GAMM</name>
<dbReference type="EMBL" id="JADIKF010000034">
    <property type="protein sequence ID" value="MBM7128545.1"/>
    <property type="molecule type" value="Genomic_DNA"/>
</dbReference>
<sequence>MERQRGPGIQGVRVLISAGSVHAPYVAGLLLGASLIVAIGAQNAFVLRQGLLRSHRFAVALFCALSDALLIGAGVGGLGVAVGKHPHLLALIACVGATVLMWYGVQALRRAFHPQVLKADSHANTASAWRVIATCAGFTWLNPHVYLDTVLLIGSLASAWPAPGPRTLFAIGAASASFIWFFALSYGARLLAPLFNKPAAWRVLDVLIALVMWSIAIKLLWSFLAH</sequence>
<evidence type="ECO:0000256" key="4">
    <source>
        <dbReference type="ARBA" id="ARBA00022989"/>
    </source>
</evidence>
<keyword evidence="2" id="KW-1003">Cell membrane</keyword>
<evidence type="ECO:0000256" key="1">
    <source>
        <dbReference type="ARBA" id="ARBA00004651"/>
    </source>
</evidence>
<keyword evidence="8" id="KW-1185">Reference proteome</keyword>
<reference evidence="7" key="1">
    <citation type="submission" date="2020-10" db="EMBL/GenBank/DDBJ databases">
        <title>Phylogeny of dyella-like bacteria.</title>
        <authorList>
            <person name="Fu J."/>
        </authorList>
    </citation>
    <scope>NUCLEOTIDE SEQUENCE</scope>
    <source>
        <strain evidence="7">DHON07</strain>
    </source>
</reference>
<dbReference type="Pfam" id="PF01810">
    <property type="entry name" value="LysE"/>
    <property type="match status" value="1"/>
</dbReference>
<feature type="transmembrane region" description="Helical" evidence="6">
    <location>
        <begin position="57"/>
        <end position="82"/>
    </location>
</feature>
<evidence type="ECO:0000256" key="2">
    <source>
        <dbReference type="ARBA" id="ARBA00022475"/>
    </source>
</evidence>
<evidence type="ECO:0000313" key="7">
    <source>
        <dbReference type="EMBL" id="MBM7128545.1"/>
    </source>
</evidence>
<keyword evidence="4 6" id="KW-1133">Transmembrane helix</keyword>
<feature type="transmembrane region" description="Helical" evidence="6">
    <location>
        <begin position="88"/>
        <end position="108"/>
    </location>
</feature>
<evidence type="ECO:0000256" key="5">
    <source>
        <dbReference type="ARBA" id="ARBA00023136"/>
    </source>
</evidence>
<feature type="transmembrane region" description="Helical" evidence="6">
    <location>
        <begin position="203"/>
        <end position="224"/>
    </location>
</feature>
<evidence type="ECO:0000256" key="3">
    <source>
        <dbReference type="ARBA" id="ARBA00022692"/>
    </source>
</evidence>